<dbReference type="PANTHER" id="PTHR46797">
    <property type="entry name" value="HTH-TYPE TRANSCRIPTIONAL REGULATOR"/>
    <property type="match status" value="1"/>
</dbReference>
<dbReference type="SMART" id="SM00530">
    <property type="entry name" value="HTH_XRE"/>
    <property type="match status" value="1"/>
</dbReference>
<dbReference type="PANTHER" id="PTHR46797:SF1">
    <property type="entry name" value="METHYLPHOSPHONATE SYNTHASE"/>
    <property type="match status" value="1"/>
</dbReference>
<dbReference type="InterPro" id="IPR050807">
    <property type="entry name" value="TransReg_Diox_bact_type"/>
</dbReference>
<feature type="domain" description="HTH cro/C1-type" evidence="2">
    <location>
        <begin position="8"/>
        <end position="63"/>
    </location>
</feature>
<evidence type="ECO:0000259" key="2">
    <source>
        <dbReference type="PROSITE" id="PS50943"/>
    </source>
</evidence>
<dbReference type="STRING" id="411473.RUMCAL_01369"/>
<comment type="caution">
    <text evidence="3">The sequence shown here is derived from an EMBL/GenBank/DDBJ whole genome shotgun (WGS) entry which is preliminary data.</text>
</comment>
<dbReference type="Pfam" id="PF01381">
    <property type="entry name" value="HTH_3"/>
    <property type="match status" value="1"/>
</dbReference>
<dbReference type="HOGENOM" id="CLU_066192_17_15_9"/>
<dbReference type="EMBL" id="AWVF01000175">
    <property type="protein sequence ID" value="ERJ96234.1"/>
    <property type="molecule type" value="Genomic_DNA"/>
</dbReference>
<dbReference type="InterPro" id="IPR010982">
    <property type="entry name" value="Lambda_DNA-bd_dom_sf"/>
</dbReference>
<dbReference type="AlphaFoldDB" id="U2M3A1"/>
<accession>U2M3A1</accession>
<evidence type="ECO:0000256" key="1">
    <source>
        <dbReference type="ARBA" id="ARBA00023125"/>
    </source>
</evidence>
<organism evidence="3 4">
    <name type="scientific">Ruminococcus callidus ATCC 27760</name>
    <dbReference type="NCBI Taxonomy" id="411473"/>
    <lineage>
        <taxon>Bacteria</taxon>
        <taxon>Bacillati</taxon>
        <taxon>Bacillota</taxon>
        <taxon>Clostridia</taxon>
        <taxon>Eubacteriales</taxon>
        <taxon>Oscillospiraceae</taxon>
        <taxon>Ruminococcus</taxon>
    </lineage>
</organism>
<dbReference type="eggNOG" id="ENOG503471B">
    <property type="taxonomic scope" value="Bacteria"/>
</dbReference>
<proteinExistence type="predicted"/>
<dbReference type="CDD" id="cd00093">
    <property type="entry name" value="HTH_XRE"/>
    <property type="match status" value="1"/>
</dbReference>
<dbReference type="Gene3D" id="1.10.260.40">
    <property type="entry name" value="lambda repressor-like DNA-binding domains"/>
    <property type="match status" value="1"/>
</dbReference>
<evidence type="ECO:0000313" key="4">
    <source>
        <dbReference type="Proteomes" id="UP000016662"/>
    </source>
</evidence>
<keyword evidence="1 3" id="KW-0238">DNA-binding</keyword>
<dbReference type="InterPro" id="IPR001387">
    <property type="entry name" value="Cro/C1-type_HTH"/>
</dbReference>
<sequence>MAGVGDVIKTNRELCGYSRKKLAELSNISDSELMKIENGDRKNPSWKNLCEIAKALDISPIEFMIETGYITQNDLNPAYMLKRVDKLEKDDLRDLQLFIDFLISRKKTRLEGSGENNGL</sequence>
<dbReference type="GO" id="GO:0003677">
    <property type="term" value="F:DNA binding"/>
    <property type="evidence" value="ECO:0007669"/>
    <property type="project" value="UniProtKB-KW"/>
</dbReference>
<name>U2M3A1_9FIRM</name>
<dbReference type="GO" id="GO:0005829">
    <property type="term" value="C:cytosol"/>
    <property type="evidence" value="ECO:0007669"/>
    <property type="project" value="TreeGrafter"/>
</dbReference>
<reference evidence="3 4" key="1">
    <citation type="submission" date="2013-07" db="EMBL/GenBank/DDBJ databases">
        <authorList>
            <person name="Weinstock G."/>
            <person name="Sodergren E."/>
            <person name="Wylie T."/>
            <person name="Fulton L."/>
            <person name="Fulton R."/>
            <person name="Fronick C."/>
            <person name="O'Laughlin M."/>
            <person name="Godfrey J."/>
            <person name="Miner T."/>
            <person name="Herter B."/>
            <person name="Appelbaum E."/>
            <person name="Cordes M."/>
            <person name="Lek S."/>
            <person name="Wollam A."/>
            <person name="Pepin K.H."/>
            <person name="Palsikar V.B."/>
            <person name="Mitreva M."/>
            <person name="Wilson R.K."/>
        </authorList>
    </citation>
    <scope>NUCLEOTIDE SEQUENCE [LARGE SCALE GENOMIC DNA]</scope>
    <source>
        <strain evidence="3 4">ATCC 27760</strain>
    </source>
</reference>
<dbReference type="Proteomes" id="UP000016662">
    <property type="component" value="Unassembled WGS sequence"/>
</dbReference>
<dbReference type="OrthoDB" id="2056359at2"/>
<protein>
    <submittedName>
        <fullName evidence="3">DNA-binding helix-turn-helix protein</fullName>
    </submittedName>
</protein>
<evidence type="ECO:0000313" key="3">
    <source>
        <dbReference type="EMBL" id="ERJ96234.1"/>
    </source>
</evidence>
<gene>
    <name evidence="3" type="ORF">RUMCAL_01369</name>
</gene>
<dbReference type="GO" id="GO:0003700">
    <property type="term" value="F:DNA-binding transcription factor activity"/>
    <property type="evidence" value="ECO:0007669"/>
    <property type="project" value="TreeGrafter"/>
</dbReference>
<dbReference type="PROSITE" id="PS50943">
    <property type="entry name" value="HTH_CROC1"/>
    <property type="match status" value="1"/>
</dbReference>
<dbReference type="SUPFAM" id="SSF47413">
    <property type="entry name" value="lambda repressor-like DNA-binding domains"/>
    <property type="match status" value="1"/>
</dbReference>
<dbReference type="RefSeq" id="WP_021682853.1">
    <property type="nucleotide sequence ID" value="NZ_KI260449.1"/>
</dbReference>
<keyword evidence="4" id="KW-1185">Reference proteome</keyword>